<proteinExistence type="predicted"/>
<gene>
    <name evidence="1" type="ORF">SAMN05421762_3880</name>
</gene>
<dbReference type="STRING" id="517719.SAMN05421762_3880"/>
<organism evidence="1 2">
    <name type="scientific">Pseudooceanicola nitratireducens</name>
    <dbReference type="NCBI Taxonomy" id="517719"/>
    <lineage>
        <taxon>Bacteria</taxon>
        <taxon>Pseudomonadati</taxon>
        <taxon>Pseudomonadota</taxon>
        <taxon>Alphaproteobacteria</taxon>
        <taxon>Rhodobacterales</taxon>
        <taxon>Paracoccaceae</taxon>
        <taxon>Pseudooceanicola</taxon>
    </lineage>
</organism>
<accession>A0A1I1R9D6</accession>
<protein>
    <submittedName>
        <fullName evidence="1">Uncharacterized protein</fullName>
    </submittedName>
</protein>
<dbReference type="OrthoDB" id="7916272at2"/>
<dbReference type="RefSeq" id="WP_093455044.1">
    <property type="nucleotide sequence ID" value="NZ_BAABWI010000009.1"/>
</dbReference>
<evidence type="ECO:0000313" key="2">
    <source>
        <dbReference type="Proteomes" id="UP000231644"/>
    </source>
</evidence>
<name>A0A1I1R9D6_9RHOB</name>
<dbReference type="AlphaFoldDB" id="A0A1I1R9D6"/>
<reference evidence="1 2" key="1">
    <citation type="submission" date="2016-10" db="EMBL/GenBank/DDBJ databases">
        <authorList>
            <person name="de Groot N.N."/>
        </authorList>
    </citation>
    <scope>NUCLEOTIDE SEQUENCE [LARGE SCALE GENOMIC DNA]</scope>
    <source>
        <strain evidence="1 2">DSM 29619</strain>
    </source>
</reference>
<dbReference type="Proteomes" id="UP000231644">
    <property type="component" value="Unassembled WGS sequence"/>
</dbReference>
<keyword evidence="2" id="KW-1185">Reference proteome</keyword>
<evidence type="ECO:0000313" key="1">
    <source>
        <dbReference type="EMBL" id="SFD28163.1"/>
    </source>
</evidence>
<sequence length="87" mass="8846">MPQDPFAGTQSGLQSPALHIEAITPDDTTDLARVTRAINVAQAGTLRVITATGVTGDVHVAAGVAFPLRVRRVLATGTTALGIVGLS</sequence>
<dbReference type="EMBL" id="FOLX01000008">
    <property type="protein sequence ID" value="SFD28163.1"/>
    <property type="molecule type" value="Genomic_DNA"/>
</dbReference>